<protein>
    <submittedName>
        <fullName evidence="1">Uncharacterized protein</fullName>
    </submittedName>
</protein>
<evidence type="ECO:0000313" key="1">
    <source>
        <dbReference type="EMBL" id="PWZ40512.1"/>
    </source>
</evidence>
<sequence length="53" mass="5913">MSIQFANLGGSLENEAMVKKFINSVPDCFIHCIAGMEQFWDLKMIAYEVAVDG</sequence>
<name>A0A3L6G009_MAIZE</name>
<reference evidence="1" key="1">
    <citation type="journal article" date="2018" name="Nat. Genet.">
        <title>Extensive intraspecific gene order and gene structural variations between Mo17 and other maize genomes.</title>
        <authorList>
            <person name="Sun S."/>
            <person name="Zhou Y."/>
            <person name="Chen J."/>
            <person name="Shi J."/>
            <person name="Zhao H."/>
            <person name="Zhao H."/>
            <person name="Song W."/>
            <person name="Zhang M."/>
            <person name="Cui Y."/>
            <person name="Dong X."/>
            <person name="Liu H."/>
            <person name="Ma X."/>
            <person name="Jiao Y."/>
            <person name="Wang B."/>
            <person name="Wei X."/>
            <person name="Stein J.C."/>
            <person name="Glaubitz J.C."/>
            <person name="Lu F."/>
            <person name="Yu G."/>
            <person name="Liang C."/>
            <person name="Fengler K."/>
            <person name="Li B."/>
            <person name="Rafalski A."/>
            <person name="Schnable P.S."/>
            <person name="Ware D.H."/>
            <person name="Buckler E.S."/>
            <person name="Lai J."/>
        </authorList>
    </citation>
    <scope>NUCLEOTIDE SEQUENCE [LARGE SCALE GENOMIC DNA]</scope>
    <source>
        <tissue evidence="1">Seedling</tissue>
    </source>
</reference>
<gene>
    <name evidence="1" type="ORF">Zm00014a_019724</name>
</gene>
<comment type="caution">
    <text evidence="1">The sequence shown here is derived from an EMBL/GenBank/DDBJ whole genome shotgun (WGS) entry which is preliminary data.</text>
</comment>
<accession>A0A3L6G009</accession>
<dbReference type="EMBL" id="NCVQ01000003">
    <property type="protein sequence ID" value="PWZ40512.1"/>
    <property type="molecule type" value="Genomic_DNA"/>
</dbReference>
<dbReference type="AlphaFoldDB" id="A0A3L6G009"/>
<proteinExistence type="predicted"/>
<dbReference type="Proteomes" id="UP000251960">
    <property type="component" value="Chromosome 2"/>
</dbReference>
<organism evidence="1">
    <name type="scientific">Zea mays</name>
    <name type="common">Maize</name>
    <dbReference type="NCBI Taxonomy" id="4577"/>
    <lineage>
        <taxon>Eukaryota</taxon>
        <taxon>Viridiplantae</taxon>
        <taxon>Streptophyta</taxon>
        <taxon>Embryophyta</taxon>
        <taxon>Tracheophyta</taxon>
        <taxon>Spermatophyta</taxon>
        <taxon>Magnoliopsida</taxon>
        <taxon>Liliopsida</taxon>
        <taxon>Poales</taxon>
        <taxon>Poaceae</taxon>
        <taxon>PACMAD clade</taxon>
        <taxon>Panicoideae</taxon>
        <taxon>Andropogonodae</taxon>
        <taxon>Andropogoneae</taxon>
        <taxon>Tripsacinae</taxon>
        <taxon>Zea</taxon>
    </lineage>
</organism>